<name>A0A1B2IDS8_9CAUD</name>
<dbReference type="GeneID" id="29061928"/>
<evidence type="ECO:0000313" key="1">
    <source>
        <dbReference type="EMBL" id="ANZ49436.1"/>
    </source>
</evidence>
<protein>
    <submittedName>
        <fullName evidence="1">Uncharacterized protein</fullName>
    </submittedName>
</protein>
<organism evidence="1 2">
    <name type="scientific">Erwinia phage vB_EamM_Kwan</name>
    <dbReference type="NCBI Taxonomy" id="1883374"/>
    <lineage>
        <taxon>Viruses</taxon>
        <taxon>Duplodnaviria</taxon>
        <taxon>Heunggongvirae</taxon>
        <taxon>Uroviricota</taxon>
        <taxon>Caudoviricetes</taxon>
        <taxon>Chimalliviridae</taxon>
        <taxon>Wellingtonvirus</taxon>
        <taxon>Wellingtonvirus wellington</taxon>
    </lineage>
</organism>
<accession>A0A1B2IDS8</accession>
<sequence>MSTIENAFPGFILVSPEHTLLAGANYETLAKVEPDLWEVKRAFHNGKEAVAVYHRGDLFHHQYNYEQSGVKTMPISAIIHAQAYVITAGGDVQTIRNDVEALNVLARKVIPQLDLQDQGRAQEWAKKEFNDPITAADEFYHTCMGFMMDNLRKWKHKDGMVITQRMLWGIQSTGFTISMKHEDDKIEFNRKYEFLSDFTGSMQEELKAFTELLLTMGWISATPDPIDIERLRKERIARNFVNHHHNVEQSFKHKTLTSECRTAESFANLPPAMREEAMEAARNVNVEDAYPSIPEQERLQLRRNILGRIAELEAAPADTESEKTLRDAAIRELNDALTRV</sequence>
<dbReference type="KEGG" id="vg:29061928"/>
<proteinExistence type="predicted"/>
<reference evidence="1 2" key="1">
    <citation type="submission" date="2016-06" db="EMBL/GenBank/DDBJ databases">
        <authorList>
            <person name="Kjaerup R.B."/>
            <person name="Dalgaard T.S."/>
            <person name="Juul-Madsen H.R."/>
        </authorList>
    </citation>
    <scope>NUCLEOTIDE SEQUENCE [LARGE SCALE GENOMIC DNA]</scope>
</reference>
<dbReference type="EMBL" id="KX397369">
    <property type="protein sequence ID" value="ANZ49436.1"/>
    <property type="molecule type" value="Genomic_DNA"/>
</dbReference>
<evidence type="ECO:0000313" key="2">
    <source>
        <dbReference type="Proteomes" id="UP000202923"/>
    </source>
</evidence>
<dbReference type="RefSeq" id="YP_009278689.1">
    <property type="nucleotide sequence ID" value="NC_031010.1"/>
</dbReference>
<gene>
    <name evidence="1" type="ORF">KWAN_84</name>
</gene>
<dbReference type="Proteomes" id="UP000202923">
    <property type="component" value="Genome"/>
</dbReference>